<protein>
    <submittedName>
        <fullName evidence="1">Uncharacterized protein</fullName>
    </submittedName>
</protein>
<name>A0A2P8G9L0_9BACT</name>
<proteinExistence type="predicted"/>
<keyword evidence="2" id="KW-1185">Reference proteome</keyword>
<accession>A0A2P8G9L0</accession>
<sequence>MKNAALYELWTALRAIFHMPDHQPRLARIYIYNNKTTVGGRRF</sequence>
<gene>
    <name evidence="1" type="ORF">CLV42_10520</name>
</gene>
<dbReference type="EMBL" id="PYGK01000005">
    <property type="protein sequence ID" value="PSL30659.1"/>
    <property type="molecule type" value="Genomic_DNA"/>
</dbReference>
<comment type="caution">
    <text evidence="1">The sequence shown here is derived from an EMBL/GenBank/DDBJ whole genome shotgun (WGS) entry which is preliminary data.</text>
</comment>
<evidence type="ECO:0000313" key="1">
    <source>
        <dbReference type="EMBL" id="PSL30659.1"/>
    </source>
</evidence>
<dbReference type="AlphaFoldDB" id="A0A2P8G9L0"/>
<organism evidence="1 2">
    <name type="scientific">Chitinophaga ginsengisoli</name>
    <dbReference type="NCBI Taxonomy" id="363837"/>
    <lineage>
        <taxon>Bacteria</taxon>
        <taxon>Pseudomonadati</taxon>
        <taxon>Bacteroidota</taxon>
        <taxon>Chitinophagia</taxon>
        <taxon>Chitinophagales</taxon>
        <taxon>Chitinophagaceae</taxon>
        <taxon>Chitinophaga</taxon>
    </lineage>
</organism>
<evidence type="ECO:0000313" key="2">
    <source>
        <dbReference type="Proteomes" id="UP000240978"/>
    </source>
</evidence>
<reference evidence="1 2" key="1">
    <citation type="submission" date="2018-03" db="EMBL/GenBank/DDBJ databases">
        <title>Genomic Encyclopedia of Archaeal and Bacterial Type Strains, Phase II (KMG-II): from individual species to whole genera.</title>
        <authorList>
            <person name="Goeker M."/>
        </authorList>
    </citation>
    <scope>NUCLEOTIDE SEQUENCE [LARGE SCALE GENOMIC DNA]</scope>
    <source>
        <strain evidence="1 2">DSM 18107</strain>
    </source>
</reference>
<dbReference type="Proteomes" id="UP000240978">
    <property type="component" value="Unassembled WGS sequence"/>
</dbReference>